<dbReference type="PROSITE" id="PS50262">
    <property type="entry name" value="G_PROTEIN_RECEP_F1_2"/>
    <property type="match status" value="1"/>
</dbReference>
<keyword evidence="5 10" id="KW-0297">G-protein coupled receptor</keyword>
<evidence type="ECO:0000256" key="7">
    <source>
        <dbReference type="ARBA" id="ARBA00023157"/>
    </source>
</evidence>
<keyword evidence="3 10" id="KW-0812">Transmembrane</keyword>
<evidence type="ECO:0000256" key="3">
    <source>
        <dbReference type="ARBA" id="ARBA00022692"/>
    </source>
</evidence>
<proteinExistence type="inferred from homology"/>
<dbReference type="AlphaFoldDB" id="A0ABD6E4B8"/>
<dbReference type="GO" id="GO:0004930">
    <property type="term" value="F:G protein-coupled receptor activity"/>
    <property type="evidence" value="ECO:0007669"/>
    <property type="project" value="UniProtKB-KW"/>
</dbReference>
<protein>
    <recommendedName>
        <fullName evidence="13">G-protein coupled receptors family 1 profile domain-containing protein</fullName>
    </recommendedName>
</protein>
<dbReference type="InterPro" id="IPR017452">
    <property type="entry name" value="GPCR_Rhodpsn_7TM"/>
</dbReference>
<sequence>MTSYDDHYFDQRIVLPDIMNTTSTTFSVSPDAPGQVNSEGTNVSVHFYSACLTLIPLITILGNLLVIISVLKFKTLHTAINFLILGLAFADLFVALFVMPYAVYIYIQGGAWYLGALICDIYSASDVACSTASILLLTVISFDRYRAVSRPIQYSRQSKNIGRVVVFVIVIWVISLALASPVVLGANVRPENADEFECRFYNADFSIYSSIVSFVIPCCVVLFVYIRIMIVLQKREKAARQRGLRTCRSSLNAESTNYCTESALRTDETTSNFLVTTDDRELTGSSLRPSSLDSLVNNNNNSFAESKQNPENHTETDPCSRKSSEIFSSSRGSLSSSDVLEAKVKSKKNGTNREVRKKSNIFSAISLRIRKISQRSPAIIHHNQTTKSTNVILKKNDYLSVLSPNIIENSFVDGSDEIKDELNDSEHTDHTEVPPNARTFEKVEKFQVCDRNIRTDSEVISHHEPSNPHSNTPSVSNTDTSIASKSIPNMPSSQQHFYQYTSNSINEGLYGKERIEKSVVEGDFVEDPKVTAKSDETYSFDAIEQNTIGRPRCNTDGSCMAAMRYTVGGRSRITTSGRSFLSQTDSLTSPAVTFSVTVHELALPSTEIARRISINNKENKADDNGDAGEEINVQRGEKADRIFMKAWKIPSSISTHSFVAKPFSTAPLDKCTSLKGTSGEVSARRTVGHLNGHECLLRRHTDNLYATQKRQGFSYLTRVNATNGFAARLMKKTIAGKDGSLKSKMCKSQRKEKRATKTLGIVVGIFLICWVPFFSMNILNAVCIKLGKESCQIGFGTFFYCTWIGYMNSFMNPIIYTIFNTEFRRAFRSILLGRRRRSSQSSGFAMRLFSNLTRCIS</sequence>
<dbReference type="Proteomes" id="UP001608902">
    <property type="component" value="Unassembled WGS sequence"/>
</dbReference>
<dbReference type="PANTHER" id="PTHR24248">
    <property type="entry name" value="ADRENERGIC RECEPTOR-RELATED G-PROTEIN COUPLED RECEPTOR"/>
    <property type="match status" value="1"/>
</dbReference>
<gene>
    <name evidence="14" type="ORF">AB6A40_001504</name>
</gene>
<feature type="transmembrane region" description="Helical" evidence="12">
    <location>
        <begin position="755"/>
        <end position="773"/>
    </location>
</feature>
<dbReference type="PANTHER" id="PTHR24248:SF125">
    <property type="entry name" value="DOPAMINE D2-LIKE RECEPTOR"/>
    <property type="match status" value="1"/>
</dbReference>
<evidence type="ECO:0000256" key="11">
    <source>
        <dbReference type="SAM" id="MobiDB-lite"/>
    </source>
</evidence>
<dbReference type="InterPro" id="IPR000276">
    <property type="entry name" value="GPCR_Rhodpsn"/>
</dbReference>
<dbReference type="PRINTS" id="PR00237">
    <property type="entry name" value="GPCRRHODOPSN"/>
</dbReference>
<feature type="region of interest" description="Disordered" evidence="11">
    <location>
        <begin position="460"/>
        <end position="494"/>
    </location>
</feature>
<feature type="transmembrane region" description="Helical" evidence="12">
    <location>
        <begin position="161"/>
        <end position="185"/>
    </location>
</feature>
<evidence type="ECO:0000256" key="4">
    <source>
        <dbReference type="ARBA" id="ARBA00022989"/>
    </source>
</evidence>
<dbReference type="GO" id="GO:0005886">
    <property type="term" value="C:plasma membrane"/>
    <property type="evidence" value="ECO:0007669"/>
    <property type="project" value="UniProtKB-SubCell"/>
</dbReference>
<evidence type="ECO:0000313" key="14">
    <source>
        <dbReference type="EMBL" id="MFH4974795.1"/>
    </source>
</evidence>
<keyword evidence="9 10" id="KW-0807">Transducer</keyword>
<comment type="caution">
    <text evidence="14">The sequence shown here is derived from an EMBL/GenBank/DDBJ whole genome shotgun (WGS) entry which is preliminary data.</text>
</comment>
<feature type="compositionally biased region" description="Polar residues" evidence="11">
    <location>
        <begin position="467"/>
        <end position="494"/>
    </location>
</feature>
<reference evidence="14 15" key="1">
    <citation type="submission" date="2024-08" db="EMBL/GenBank/DDBJ databases">
        <title>Gnathostoma spinigerum genome.</title>
        <authorList>
            <person name="Gonzalez-Bertolin B."/>
            <person name="Monzon S."/>
            <person name="Zaballos A."/>
            <person name="Jimenez P."/>
            <person name="Dekumyoy P."/>
            <person name="Varona S."/>
            <person name="Cuesta I."/>
            <person name="Sumanam S."/>
            <person name="Adisakwattana P."/>
            <person name="Gasser R.B."/>
            <person name="Hernandez-Gonzalez A."/>
            <person name="Young N.D."/>
            <person name="Perteguer M.J."/>
        </authorList>
    </citation>
    <scope>NUCLEOTIDE SEQUENCE [LARGE SCALE GENOMIC DNA]</scope>
    <source>
        <strain evidence="14">AL3</strain>
        <tissue evidence="14">Liver</tissue>
    </source>
</reference>
<evidence type="ECO:0000259" key="13">
    <source>
        <dbReference type="PROSITE" id="PS50262"/>
    </source>
</evidence>
<feature type="transmembrane region" description="Helical" evidence="12">
    <location>
        <begin position="113"/>
        <end position="140"/>
    </location>
</feature>
<keyword evidence="4 12" id="KW-1133">Transmembrane helix</keyword>
<dbReference type="SUPFAM" id="SSF81321">
    <property type="entry name" value="Family A G protein-coupled receptor-like"/>
    <property type="match status" value="1"/>
</dbReference>
<feature type="compositionally biased region" description="Polar residues" evidence="11">
    <location>
        <begin position="284"/>
        <end position="307"/>
    </location>
</feature>
<evidence type="ECO:0000256" key="5">
    <source>
        <dbReference type="ARBA" id="ARBA00023040"/>
    </source>
</evidence>
<feature type="compositionally biased region" description="Basic and acidic residues" evidence="11">
    <location>
        <begin position="308"/>
        <end position="324"/>
    </location>
</feature>
<dbReference type="Pfam" id="PF00001">
    <property type="entry name" value="7tm_1"/>
    <property type="match status" value="2"/>
</dbReference>
<dbReference type="PROSITE" id="PS00237">
    <property type="entry name" value="G_PROTEIN_RECEP_F1_1"/>
    <property type="match status" value="1"/>
</dbReference>
<keyword evidence="8 10" id="KW-0675">Receptor</keyword>
<comment type="subcellular location">
    <subcellularLocation>
        <location evidence="1">Cell membrane</location>
        <topology evidence="1">Multi-pass membrane protein</topology>
    </subcellularLocation>
</comment>
<keyword evidence="15" id="KW-1185">Reference proteome</keyword>
<feature type="domain" description="G-protein coupled receptors family 1 profile" evidence="13">
    <location>
        <begin position="62"/>
        <end position="816"/>
    </location>
</feature>
<dbReference type="SMART" id="SM01381">
    <property type="entry name" value="7TM_GPCR_Srsx"/>
    <property type="match status" value="1"/>
</dbReference>
<evidence type="ECO:0000256" key="6">
    <source>
        <dbReference type="ARBA" id="ARBA00023136"/>
    </source>
</evidence>
<evidence type="ECO:0000256" key="12">
    <source>
        <dbReference type="SAM" id="Phobius"/>
    </source>
</evidence>
<accession>A0ABD6E4B8</accession>
<feature type="transmembrane region" description="Helical" evidence="12">
    <location>
        <begin position="47"/>
        <end position="71"/>
    </location>
</feature>
<evidence type="ECO:0000256" key="9">
    <source>
        <dbReference type="ARBA" id="ARBA00023224"/>
    </source>
</evidence>
<feature type="transmembrane region" description="Helical" evidence="12">
    <location>
        <begin position="83"/>
        <end position="107"/>
    </location>
</feature>
<comment type="similarity">
    <text evidence="10">Belongs to the G-protein coupled receptor 1 family.</text>
</comment>
<evidence type="ECO:0000313" key="15">
    <source>
        <dbReference type="Proteomes" id="UP001608902"/>
    </source>
</evidence>
<evidence type="ECO:0000256" key="8">
    <source>
        <dbReference type="ARBA" id="ARBA00023170"/>
    </source>
</evidence>
<organism evidence="14 15">
    <name type="scientific">Gnathostoma spinigerum</name>
    <dbReference type="NCBI Taxonomy" id="75299"/>
    <lineage>
        <taxon>Eukaryota</taxon>
        <taxon>Metazoa</taxon>
        <taxon>Ecdysozoa</taxon>
        <taxon>Nematoda</taxon>
        <taxon>Chromadorea</taxon>
        <taxon>Rhabditida</taxon>
        <taxon>Spirurina</taxon>
        <taxon>Gnathostomatomorpha</taxon>
        <taxon>Gnathostomatoidea</taxon>
        <taxon>Gnathostomatidae</taxon>
        <taxon>Gnathostoma</taxon>
    </lineage>
</organism>
<evidence type="ECO:0000256" key="2">
    <source>
        <dbReference type="ARBA" id="ARBA00022475"/>
    </source>
</evidence>
<feature type="region of interest" description="Disordered" evidence="11">
    <location>
        <begin position="284"/>
        <end position="332"/>
    </location>
</feature>
<keyword evidence="7" id="KW-1015">Disulfide bond</keyword>
<name>A0ABD6E4B8_9BILA</name>
<feature type="transmembrane region" description="Helical" evidence="12">
    <location>
        <begin position="205"/>
        <end position="232"/>
    </location>
</feature>
<dbReference type="Gene3D" id="1.20.1070.10">
    <property type="entry name" value="Rhodopsin 7-helix transmembrane proteins"/>
    <property type="match status" value="2"/>
</dbReference>
<evidence type="ECO:0000256" key="1">
    <source>
        <dbReference type="ARBA" id="ARBA00004651"/>
    </source>
</evidence>
<keyword evidence="6 12" id="KW-0472">Membrane</keyword>
<evidence type="ECO:0000256" key="10">
    <source>
        <dbReference type="RuleBase" id="RU000688"/>
    </source>
</evidence>
<dbReference type="EMBL" id="JBGFUD010000568">
    <property type="protein sequence ID" value="MFH4974795.1"/>
    <property type="molecule type" value="Genomic_DNA"/>
</dbReference>
<keyword evidence="2" id="KW-1003">Cell membrane</keyword>
<feature type="transmembrane region" description="Helical" evidence="12">
    <location>
        <begin position="793"/>
        <end position="819"/>
    </location>
</feature>